<dbReference type="RefSeq" id="XP_024334238.1">
    <property type="nucleotide sequence ID" value="XM_024481410.1"/>
</dbReference>
<sequence>MTPTESQDLPPSPQSAARAASSSARRPAAHATRNHNGAGKWQLLAARSGWLLAWRDPWRARTTSWSRPRKTRPPAPGVLGQRNILPGGRASDCSPGVGVLVRPPVGSITAWPAASLLDALSVSEALRRNRARLEELRTSISRPRYPVPRAFLEGPAIRGAAPAHT</sequence>
<name>A0A1X6MM08_9APHY</name>
<organism evidence="2 3">
    <name type="scientific">Postia placenta MAD-698-R-SB12</name>
    <dbReference type="NCBI Taxonomy" id="670580"/>
    <lineage>
        <taxon>Eukaryota</taxon>
        <taxon>Fungi</taxon>
        <taxon>Dikarya</taxon>
        <taxon>Basidiomycota</taxon>
        <taxon>Agaricomycotina</taxon>
        <taxon>Agaricomycetes</taxon>
        <taxon>Polyporales</taxon>
        <taxon>Adustoporiaceae</taxon>
        <taxon>Rhodonia</taxon>
    </lineage>
</organism>
<dbReference type="AlphaFoldDB" id="A0A1X6MM08"/>
<protein>
    <submittedName>
        <fullName evidence="2">Uncharacterized protein</fullName>
    </submittedName>
</protein>
<dbReference type="Proteomes" id="UP000194127">
    <property type="component" value="Unassembled WGS sequence"/>
</dbReference>
<dbReference type="EMBL" id="KZ110608">
    <property type="protein sequence ID" value="OSX57444.1"/>
    <property type="molecule type" value="Genomic_DNA"/>
</dbReference>
<proteinExistence type="predicted"/>
<evidence type="ECO:0000313" key="2">
    <source>
        <dbReference type="EMBL" id="OSX57444.1"/>
    </source>
</evidence>
<keyword evidence="3" id="KW-1185">Reference proteome</keyword>
<feature type="region of interest" description="Disordered" evidence="1">
    <location>
        <begin position="61"/>
        <end position="90"/>
    </location>
</feature>
<evidence type="ECO:0000256" key="1">
    <source>
        <dbReference type="SAM" id="MobiDB-lite"/>
    </source>
</evidence>
<gene>
    <name evidence="2" type="ORF">POSPLADRAFT_1061655</name>
</gene>
<accession>A0A1X6MM08</accession>
<evidence type="ECO:0000313" key="3">
    <source>
        <dbReference type="Proteomes" id="UP000194127"/>
    </source>
</evidence>
<feature type="region of interest" description="Disordered" evidence="1">
    <location>
        <begin position="1"/>
        <end position="40"/>
    </location>
</feature>
<dbReference type="GeneID" id="36326360"/>
<feature type="compositionally biased region" description="Low complexity" evidence="1">
    <location>
        <begin position="14"/>
        <end position="31"/>
    </location>
</feature>
<reference evidence="2 3" key="1">
    <citation type="submission" date="2017-04" db="EMBL/GenBank/DDBJ databases">
        <title>Genome Sequence of the Model Brown-Rot Fungus Postia placenta SB12.</title>
        <authorList>
            <consortium name="DOE Joint Genome Institute"/>
            <person name="Gaskell J."/>
            <person name="Kersten P."/>
            <person name="Larrondo L.F."/>
            <person name="Canessa P."/>
            <person name="Martinez D."/>
            <person name="Hibbett D."/>
            <person name="Schmoll M."/>
            <person name="Kubicek C.P."/>
            <person name="Martinez A.T."/>
            <person name="Yadav J."/>
            <person name="Master E."/>
            <person name="Magnuson J.K."/>
            <person name="James T."/>
            <person name="Yaver D."/>
            <person name="Berka R."/>
            <person name="Labutti K."/>
            <person name="Lipzen A."/>
            <person name="Aerts A."/>
            <person name="Barry K."/>
            <person name="Henrissat B."/>
            <person name="Blanchette R."/>
            <person name="Grigoriev I."/>
            <person name="Cullen D."/>
        </authorList>
    </citation>
    <scope>NUCLEOTIDE SEQUENCE [LARGE SCALE GENOMIC DNA]</scope>
    <source>
        <strain evidence="2 3">MAD-698-R-SB12</strain>
    </source>
</reference>